<evidence type="ECO:0000256" key="2">
    <source>
        <dbReference type="ARBA" id="ARBA00022448"/>
    </source>
</evidence>
<dbReference type="InterPro" id="IPR050549">
    <property type="entry name" value="MFS_Trehalose_Transporter"/>
</dbReference>
<dbReference type="PROSITE" id="PS00216">
    <property type="entry name" value="SUGAR_TRANSPORT_1"/>
    <property type="match status" value="2"/>
</dbReference>
<organism evidence="10 11">
    <name type="scientific">Agrilus planipennis</name>
    <name type="common">Emerald ash borer</name>
    <name type="synonym">Agrilus marcopoli</name>
    <dbReference type="NCBI Taxonomy" id="224129"/>
    <lineage>
        <taxon>Eukaryota</taxon>
        <taxon>Metazoa</taxon>
        <taxon>Ecdysozoa</taxon>
        <taxon>Arthropoda</taxon>
        <taxon>Hexapoda</taxon>
        <taxon>Insecta</taxon>
        <taxon>Pterygota</taxon>
        <taxon>Neoptera</taxon>
        <taxon>Endopterygota</taxon>
        <taxon>Coleoptera</taxon>
        <taxon>Polyphaga</taxon>
        <taxon>Elateriformia</taxon>
        <taxon>Buprestoidea</taxon>
        <taxon>Buprestidae</taxon>
        <taxon>Agrilinae</taxon>
        <taxon>Agrilus</taxon>
    </lineage>
</organism>
<evidence type="ECO:0000256" key="5">
    <source>
        <dbReference type="ARBA" id="ARBA00022692"/>
    </source>
</evidence>
<evidence type="ECO:0000256" key="8">
    <source>
        <dbReference type="SAM" id="Phobius"/>
    </source>
</evidence>
<feature type="transmembrane region" description="Helical" evidence="8">
    <location>
        <begin position="86"/>
        <end position="104"/>
    </location>
</feature>
<feature type="transmembrane region" description="Helical" evidence="8">
    <location>
        <begin position="392"/>
        <end position="412"/>
    </location>
</feature>
<dbReference type="InParanoid" id="A0A1W4XBR1"/>
<reference evidence="11" key="1">
    <citation type="submission" date="2025-08" db="UniProtKB">
        <authorList>
            <consortium name="RefSeq"/>
        </authorList>
    </citation>
    <scope>IDENTIFICATION</scope>
    <source>
        <tissue evidence="11">Entire body</tissue>
    </source>
</reference>
<keyword evidence="7 8" id="KW-0472">Membrane</keyword>
<feature type="transmembrane region" description="Helical" evidence="8">
    <location>
        <begin position="145"/>
        <end position="166"/>
    </location>
</feature>
<dbReference type="InterPro" id="IPR005828">
    <property type="entry name" value="MFS_sugar_transport-like"/>
</dbReference>
<gene>
    <name evidence="11" type="primary">LOC108740443</name>
</gene>
<accession>A0A1W4XBR1</accession>
<protein>
    <submittedName>
        <fullName evidence="11">Facilitated trehalose transporter Tret1-like isoform X1</fullName>
    </submittedName>
</protein>
<comment type="subcellular location">
    <subcellularLocation>
        <location evidence="1">Cell membrane</location>
        <topology evidence="1">Multi-pass membrane protein</topology>
    </subcellularLocation>
</comment>
<keyword evidence="2" id="KW-0813">Transport</keyword>
<dbReference type="InterPro" id="IPR036259">
    <property type="entry name" value="MFS_trans_sf"/>
</dbReference>
<dbReference type="PROSITE" id="PS50850">
    <property type="entry name" value="MFS"/>
    <property type="match status" value="1"/>
</dbReference>
<evidence type="ECO:0000256" key="4">
    <source>
        <dbReference type="ARBA" id="ARBA00022597"/>
    </source>
</evidence>
<sequence length="477" mass="52749">MLQTKLLNLRYRQYFYCICAITTAAVTSIHESWSSSFLPQLESENSPVGVKLDTIQSSTVVSMYNVGGTLASIPTMWVIDVFGRKAVIIAAGICNLISWALMYFANGITMLCASRLMGGIAIVISLNCGTIYLGEISHNDNRGRLNFLMTILKILGTDIGFIIGPYVSFKTFAIISVCASIIPVISTFFIPESPYHLIKKGKKEEAKKVIKKLANDASDEASFEKEFKGISSSVEKDMQNKGTICELFNLKIYRKPLFMHTCVKMVFVFCGNGVIKSYMQTIINATGSSMSSSTASVIFGIVNFVGALASGEIVDRFGRRPLLMVSSLLCSISMLSLGLYFYLQDATSYNIDAISWLPVTSLVLFQVFVAIGILSIHYVIASELYPINVKAVALSTVTLLSQTLGIGLQFAFQPVSETLGEYTCMWFFSFCCFLGFLFGLFVLPETKGKSFDEIQRILNRRKSEKSINNKNQETGRF</sequence>
<evidence type="ECO:0000313" key="10">
    <source>
        <dbReference type="Proteomes" id="UP000192223"/>
    </source>
</evidence>
<dbReference type="RefSeq" id="XP_018330257.1">
    <property type="nucleotide sequence ID" value="XM_018474755.1"/>
</dbReference>
<keyword evidence="4" id="KW-0762">Sugar transport</keyword>
<feature type="transmembrane region" description="Helical" evidence="8">
    <location>
        <begin position="424"/>
        <end position="443"/>
    </location>
</feature>
<feature type="transmembrane region" description="Helical" evidence="8">
    <location>
        <begin position="116"/>
        <end position="133"/>
    </location>
</feature>
<proteinExistence type="predicted"/>
<feature type="transmembrane region" description="Helical" evidence="8">
    <location>
        <begin position="14"/>
        <end position="33"/>
    </location>
</feature>
<evidence type="ECO:0000256" key="7">
    <source>
        <dbReference type="ARBA" id="ARBA00023136"/>
    </source>
</evidence>
<feature type="transmembrane region" description="Helical" evidence="8">
    <location>
        <begin position="172"/>
        <end position="190"/>
    </location>
</feature>
<evidence type="ECO:0000313" key="11">
    <source>
        <dbReference type="RefSeq" id="XP_018330257.1"/>
    </source>
</evidence>
<dbReference type="AlphaFoldDB" id="A0A1W4XBR1"/>
<name>A0A1W4XBR1_AGRPL</name>
<dbReference type="InterPro" id="IPR020846">
    <property type="entry name" value="MFS_dom"/>
</dbReference>
<evidence type="ECO:0000259" key="9">
    <source>
        <dbReference type="PROSITE" id="PS50850"/>
    </source>
</evidence>
<feature type="transmembrane region" description="Helical" evidence="8">
    <location>
        <begin position="61"/>
        <end position="79"/>
    </location>
</feature>
<feature type="transmembrane region" description="Helical" evidence="8">
    <location>
        <begin position="295"/>
        <end position="314"/>
    </location>
</feature>
<keyword evidence="5 8" id="KW-0812">Transmembrane</keyword>
<feature type="transmembrane region" description="Helical" evidence="8">
    <location>
        <begin position="355"/>
        <end position="380"/>
    </location>
</feature>
<dbReference type="InterPro" id="IPR005829">
    <property type="entry name" value="Sugar_transporter_CS"/>
</dbReference>
<keyword evidence="6 8" id="KW-1133">Transmembrane helix</keyword>
<dbReference type="GO" id="GO:0005886">
    <property type="term" value="C:plasma membrane"/>
    <property type="evidence" value="ECO:0007669"/>
    <property type="project" value="UniProtKB-SubCell"/>
</dbReference>
<dbReference type="PANTHER" id="PTHR48021">
    <property type="match status" value="1"/>
</dbReference>
<dbReference type="Proteomes" id="UP000192223">
    <property type="component" value="Unplaced"/>
</dbReference>
<keyword evidence="3" id="KW-1003">Cell membrane</keyword>
<dbReference type="SUPFAM" id="SSF103473">
    <property type="entry name" value="MFS general substrate transporter"/>
    <property type="match status" value="1"/>
</dbReference>
<evidence type="ECO:0000256" key="1">
    <source>
        <dbReference type="ARBA" id="ARBA00004651"/>
    </source>
</evidence>
<dbReference type="FunFam" id="1.20.1250.20:FF:000218">
    <property type="entry name" value="facilitated trehalose transporter Tret1"/>
    <property type="match status" value="1"/>
</dbReference>
<dbReference type="STRING" id="224129.A0A1W4XBR1"/>
<dbReference type="GeneID" id="108740443"/>
<dbReference type="GO" id="GO:0022857">
    <property type="term" value="F:transmembrane transporter activity"/>
    <property type="evidence" value="ECO:0007669"/>
    <property type="project" value="InterPro"/>
</dbReference>
<evidence type="ECO:0000256" key="3">
    <source>
        <dbReference type="ARBA" id="ARBA00022475"/>
    </source>
</evidence>
<feature type="transmembrane region" description="Helical" evidence="8">
    <location>
        <begin position="321"/>
        <end position="343"/>
    </location>
</feature>
<dbReference type="Pfam" id="PF00083">
    <property type="entry name" value="Sugar_tr"/>
    <property type="match status" value="1"/>
</dbReference>
<dbReference type="Gene3D" id="1.20.1250.20">
    <property type="entry name" value="MFS general substrate transporter like domains"/>
    <property type="match status" value="1"/>
</dbReference>
<feature type="transmembrane region" description="Helical" evidence="8">
    <location>
        <begin position="257"/>
        <end position="275"/>
    </location>
</feature>
<dbReference type="OrthoDB" id="6780603at2759"/>
<keyword evidence="10" id="KW-1185">Reference proteome</keyword>
<feature type="domain" description="Major facilitator superfamily (MFS) profile" evidence="9">
    <location>
        <begin position="1"/>
        <end position="447"/>
    </location>
</feature>
<dbReference type="KEGG" id="apln:108740443"/>
<evidence type="ECO:0000256" key="6">
    <source>
        <dbReference type="ARBA" id="ARBA00022989"/>
    </source>
</evidence>
<dbReference type="PANTHER" id="PTHR48021:SF46">
    <property type="entry name" value="MAJOR FACILITATOR SUPERFAMILY (MFS) PROFILE DOMAIN-CONTAINING PROTEIN"/>
    <property type="match status" value="1"/>
</dbReference>